<dbReference type="AlphaFoldDB" id="F4QGR4"/>
<feature type="compositionally biased region" description="Low complexity" evidence="1">
    <location>
        <begin position="92"/>
        <end position="111"/>
    </location>
</feature>
<gene>
    <name evidence="2" type="ORF">ABI_09530</name>
</gene>
<reference evidence="3" key="1">
    <citation type="submission" date="2011-03" db="EMBL/GenBank/DDBJ databases">
        <title>Draft genome sequence of Brevundimonas diminuta.</title>
        <authorList>
            <person name="Brown P.J.B."/>
            <person name="Buechlein A."/>
            <person name="Hemmerich C."/>
            <person name="Brun Y.V."/>
        </authorList>
    </citation>
    <scope>NUCLEOTIDE SEQUENCE [LARGE SCALE GENOMIC DNA]</scope>
    <source>
        <strain evidence="3">C19</strain>
    </source>
</reference>
<dbReference type="EMBL" id="GL883077">
    <property type="protein sequence ID" value="EGF92516.1"/>
    <property type="molecule type" value="Genomic_DNA"/>
</dbReference>
<evidence type="ECO:0000313" key="3">
    <source>
        <dbReference type="Proteomes" id="UP000006512"/>
    </source>
</evidence>
<name>F4QGR4_9CAUL</name>
<dbReference type="RefSeq" id="WP_006271694.1">
    <property type="nucleotide sequence ID" value="NZ_GL883077.1"/>
</dbReference>
<dbReference type="HOGENOM" id="CLU_1871146_0_0_5"/>
<feature type="compositionally biased region" description="Low complexity" evidence="1">
    <location>
        <begin position="57"/>
        <end position="74"/>
    </location>
</feature>
<keyword evidence="3" id="KW-1185">Reference proteome</keyword>
<dbReference type="Proteomes" id="UP000006512">
    <property type="component" value="Unassembled WGS sequence"/>
</dbReference>
<feature type="region of interest" description="Disordered" evidence="1">
    <location>
        <begin position="30"/>
        <end position="136"/>
    </location>
</feature>
<protein>
    <submittedName>
        <fullName evidence="2">Uncharacterized protein</fullName>
    </submittedName>
</protein>
<dbReference type="STRING" id="715226.ABI_09530"/>
<organism evidence="2 3">
    <name type="scientific">Asticcacaulis biprosthecium C19</name>
    <dbReference type="NCBI Taxonomy" id="715226"/>
    <lineage>
        <taxon>Bacteria</taxon>
        <taxon>Pseudomonadati</taxon>
        <taxon>Pseudomonadota</taxon>
        <taxon>Alphaproteobacteria</taxon>
        <taxon>Caulobacterales</taxon>
        <taxon>Caulobacteraceae</taxon>
        <taxon>Asticcacaulis</taxon>
    </lineage>
</organism>
<accession>F4QGR4</accession>
<sequence>MPGTVPDDRIIDAADGAVHDAVPDVIEAADGREIEAASTDPDEDHLRGGRPVPAHLAAQTAAQASAQAVATTTADPEASTSHDAVPRKDPVENAVAEPAPAETAPDLAPEAPNNPYLAPDDPDPVTTDDAGDAAGE</sequence>
<evidence type="ECO:0000313" key="2">
    <source>
        <dbReference type="EMBL" id="EGF92516.1"/>
    </source>
</evidence>
<proteinExistence type="predicted"/>
<evidence type="ECO:0000256" key="1">
    <source>
        <dbReference type="SAM" id="MobiDB-lite"/>
    </source>
</evidence>